<protein>
    <recommendedName>
        <fullName evidence="2 6">Photosystem I reaction center subunit III</fullName>
    </recommendedName>
    <alternativeName>
        <fullName evidence="5 6">PSI-F</fullName>
    </alternativeName>
</protein>
<dbReference type="PANTHER" id="PTHR34939">
    <property type="entry name" value="PHOTOSYSTEM I REACTION CENTER SUBUNIT III, CHLOROPLASTIC"/>
    <property type="match status" value="1"/>
</dbReference>
<dbReference type="GO" id="GO:0009538">
    <property type="term" value="C:photosystem I reaction center"/>
    <property type="evidence" value="ECO:0007669"/>
    <property type="project" value="UniProtKB-UniRule"/>
</dbReference>
<evidence type="ECO:0000256" key="6">
    <source>
        <dbReference type="RuleBase" id="RU368107"/>
    </source>
</evidence>
<evidence type="ECO:0000313" key="8">
    <source>
        <dbReference type="EMBL" id="OKH38487.1"/>
    </source>
</evidence>
<evidence type="ECO:0000256" key="4">
    <source>
        <dbReference type="ARBA" id="ARBA00022836"/>
    </source>
</evidence>
<keyword evidence="6 7" id="KW-0732">Signal</keyword>
<dbReference type="Gene3D" id="1.10.8.110">
    <property type="entry name" value="Photosystem I PsaF, reaction centre subunit III"/>
    <property type="match status" value="1"/>
</dbReference>
<feature type="transmembrane region" description="Helical" evidence="6">
    <location>
        <begin position="87"/>
        <end position="109"/>
    </location>
</feature>
<dbReference type="SUPFAM" id="SSF81536">
    <property type="entry name" value="Subunit III of photosystem I reaction centre, PsaF"/>
    <property type="match status" value="1"/>
</dbReference>
<organism evidence="8 9">
    <name type="scientific">[Phormidium ambiguum] IAM M-71</name>
    <dbReference type="NCBI Taxonomy" id="454136"/>
    <lineage>
        <taxon>Bacteria</taxon>
        <taxon>Bacillati</taxon>
        <taxon>Cyanobacteriota</taxon>
        <taxon>Cyanophyceae</taxon>
        <taxon>Oscillatoriophycideae</taxon>
        <taxon>Aerosakkonematales</taxon>
        <taxon>Aerosakkonemataceae</taxon>
        <taxon>Floridanema</taxon>
    </lineage>
</organism>
<dbReference type="RefSeq" id="WP_073593450.1">
    <property type="nucleotide sequence ID" value="NZ_MRCE01000008.1"/>
</dbReference>
<evidence type="ECO:0000256" key="1">
    <source>
        <dbReference type="ARBA" id="ARBA00008386"/>
    </source>
</evidence>
<comment type="subcellular location">
    <subcellularLocation>
        <location evidence="6">Cellular thylakoid membrane</location>
    </subcellularLocation>
</comment>
<proteinExistence type="inferred from homology"/>
<name>A0A1U7IMP3_9CYAN</name>
<feature type="signal peptide" evidence="7">
    <location>
        <begin position="1"/>
        <end position="23"/>
    </location>
</feature>
<keyword evidence="6" id="KW-1133">Transmembrane helix</keyword>
<dbReference type="PANTHER" id="PTHR34939:SF1">
    <property type="entry name" value="PHOTOSYSTEM I REACTION CENTER SUBUNIT III, CHLOROPLASTIC"/>
    <property type="match status" value="1"/>
</dbReference>
<evidence type="ECO:0000256" key="7">
    <source>
        <dbReference type="SAM" id="SignalP"/>
    </source>
</evidence>
<comment type="similarity">
    <text evidence="1 6">Belongs to the PsaF family.</text>
</comment>
<keyword evidence="3 6" id="KW-0602">Photosynthesis</keyword>
<keyword evidence="4 6" id="KW-0603">Photosystem I</keyword>
<gene>
    <name evidence="8" type="ORF">NIES2119_09790</name>
</gene>
<keyword evidence="6" id="KW-0793">Thylakoid</keyword>
<dbReference type="InterPro" id="IPR036577">
    <property type="entry name" value="PSI_PsaF_sf"/>
</dbReference>
<dbReference type="Pfam" id="PF02507">
    <property type="entry name" value="PSI_PsaF"/>
    <property type="match status" value="1"/>
</dbReference>
<dbReference type="Proteomes" id="UP000185860">
    <property type="component" value="Unassembled WGS sequence"/>
</dbReference>
<evidence type="ECO:0000256" key="3">
    <source>
        <dbReference type="ARBA" id="ARBA00022531"/>
    </source>
</evidence>
<dbReference type="OrthoDB" id="512859at2"/>
<comment type="function">
    <text evidence="6">Participates in efficiency of electron transfer from plastocyanin to P700 (or cytochrome c553 in algae and cyanobacteria). This plastocyanin-docking protein contributes to the specific association of plastocyanin to PSI.</text>
</comment>
<keyword evidence="6" id="KW-0472">Membrane</keyword>
<feature type="chain" id="PRO_5011962226" description="Photosystem I reaction center subunit III" evidence="7">
    <location>
        <begin position="24"/>
        <end position="165"/>
    </location>
</feature>
<sequence length="165" mass="18130">MRRLFALILVISLWFSFAPAASAADSSVLVPCKDSPAFQQRYKTVRPTTDDPQSGKKRLDRYSEALCGPEGLPHLIVDGNLAHAGDFLIPSVLFLYIAGWIGWVGRSYLQAIKKDKSPEEKEIIIDVPLAVSKMLTGPLWPLLALKELTSGELVADDSKIPVSPR</sequence>
<dbReference type="GO" id="GO:0031676">
    <property type="term" value="C:plasma membrane-derived thylakoid membrane"/>
    <property type="evidence" value="ECO:0007669"/>
    <property type="project" value="UniProtKB-SubCell"/>
</dbReference>
<dbReference type="AlphaFoldDB" id="A0A1U7IMP3"/>
<accession>A0A1U7IMP3</accession>
<evidence type="ECO:0000256" key="2">
    <source>
        <dbReference type="ARBA" id="ARBA00016492"/>
    </source>
</evidence>
<dbReference type="STRING" id="454136.NIES2119_09790"/>
<evidence type="ECO:0000313" key="9">
    <source>
        <dbReference type="Proteomes" id="UP000185860"/>
    </source>
</evidence>
<reference evidence="8 9" key="1">
    <citation type="submission" date="2016-11" db="EMBL/GenBank/DDBJ databases">
        <title>Draft Genome Sequences of Nine Cyanobacterial Strains from Diverse Habitats.</title>
        <authorList>
            <person name="Zhu T."/>
            <person name="Hou S."/>
            <person name="Lu X."/>
            <person name="Hess W.R."/>
        </authorList>
    </citation>
    <scope>NUCLEOTIDE SEQUENCE [LARGE SCALE GENOMIC DNA]</scope>
    <source>
        <strain evidence="8 9">IAM M-71</strain>
    </source>
</reference>
<keyword evidence="6" id="KW-0812">Transmembrane</keyword>
<evidence type="ECO:0000256" key="5">
    <source>
        <dbReference type="ARBA" id="ARBA00033433"/>
    </source>
</evidence>
<dbReference type="InterPro" id="IPR003666">
    <property type="entry name" value="PSI_PsaF"/>
</dbReference>
<comment type="caution">
    <text evidence="8">The sequence shown here is derived from an EMBL/GenBank/DDBJ whole genome shotgun (WGS) entry which is preliminary data.</text>
</comment>
<dbReference type="EMBL" id="MRCE01000008">
    <property type="protein sequence ID" value="OKH38487.1"/>
    <property type="molecule type" value="Genomic_DNA"/>
</dbReference>
<dbReference type="GO" id="GO:0015979">
    <property type="term" value="P:photosynthesis"/>
    <property type="evidence" value="ECO:0007669"/>
    <property type="project" value="UniProtKB-UniRule"/>
</dbReference>